<dbReference type="FunFam" id="3.80.10.10:FF:000386">
    <property type="entry name" value="Disease resistance protein RPS4"/>
    <property type="match status" value="1"/>
</dbReference>
<evidence type="ECO:0000313" key="7">
    <source>
        <dbReference type="Proteomes" id="UP000712281"/>
    </source>
</evidence>
<dbReference type="InterPro" id="IPR003593">
    <property type="entry name" value="AAA+_ATPase"/>
</dbReference>
<dbReference type="PANTHER" id="PTHR11017">
    <property type="entry name" value="LEUCINE-RICH REPEAT-CONTAINING PROTEIN"/>
    <property type="match status" value="1"/>
</dbReference>
<dbReference type="Pfam" id="PF07725">
    <property type="entry name" value="LRR_3"/>
    <property type="match status" value="2"/>
</dbReference>
<dbReference type="InterPro" id="IPR058192">
    <property type="entry name" value="WHD_ROQ1-like"/>
</dbReference>
<dbReference type="SUPFAM" id="SSF52540">
    <property type="entry name" value="P-loop containing nucleoside triphosphate hydrolases"/>
    <property type="match status" value="1"/>
</dbReference>
<keyword evidence="4" id="KW-0520">NAD</keyword>
<dbReference type="Pfam" id="PF00931">
    <property type="entry name" value="NB-ARC"/>
    <property type="match status" value="1"/>
</dbReference>
<reference evidence="6" key="1">
    <citation type="submission" date="2019-12" db="EMBL/GenBank/DDBJ databases">
        <title>Genome sequencing and annotation of Brassica cretica.</title>
        <authorList>
            <person name="Studholme D.J."/>
            <person name="Sarris P.F."/>
        </authorList>
    </citation>
    <scope>NUCLEOTIDE SEQUENCE</scope>
    <source>
        <strain evidence="6">PFS-001/15</strain>
        <tissue evidence="6">Leaf</tissue>
    </source>
</reference>
<dbReference type="Pfam" id="PF23282">
    <property type="entry name" value="WHD_ROQ1"/>
    <property type="match status" value="1"/>
</dbReference>
<dbReference type="Gene3D" id="3.80.10.10">
    <property type="entry name" value="Ribonuclease Inhibitor"/>
    <property type="match status" value="3"/>
</dbReference>
<dbReference type="InterPro" id="IPR027417">
    <property type="entry name" value="P-loop_NTPase"/>
</dbReference>
<dbReference type="AlphaFoldDB" id="A0A8S9KUU6"/>
<evidence type="ECO:0000256" key="4">
    <source>
        <dbReference type="ARBA" id="ARBA00023027"/>
    </source>
</evidence>
<accession>A0A8S9KUU6</accession>
<dbReference type="Gene3D" id="1.10.8.430">
    <property type="entry name" value="Helical domain of apoptotic protease-activating factors"/>
    <property type="match status" value="1"/>
</dbReference>
<dbReference type="FunFam" id="1.10.8.430:FF:000002">
    <property type="entry name" value="Disease resistance protein (TIR-NBS-LRR class)"/>
    <property type="match status" value="1"/>
</dbReference>
<comment type="caution">
    <text evidence="6">The sequence shown here is derived from an EMBL/GenBank/DDBJ whole genome shotgun (WGS) entry which is preliminary data.</text>
</comment>
<dbReference type="PANTHER" id="PTHR11017:SF369">
    <property type="entry name" value="GENOME ASSEMBLY, CHROMOSOME: A02"/>
    <property type="match status" value="1"/>
</dbReference>
<evidence type="ECO:0000256" key="3">
    <source>
        <dbReference type="ARBA" id="ARBA00022801"/>
    </source>
</evidence>
<dbReference type="PRINTS" id="PR00364">
    <property type="entry name" value="DISEASERSIST"/>
</dbReference>
<dbReference type="EMBL" id="QGKW02000717">
    <property type="protein sequence ID" value="KAF2597517.1"/>
    <property type="molecule type" value="Genomic_DNA"/>
</dbReference>
<evidence type="ECO:0000256" key="1">
    <source>
        <dbReference type="ARBA" id="ARBA00022614"/>
    </source>
</evidence>
<dbReference type="FunFam" id="3.40.50.300:FF:001002">
    <property type="entry name" value="Disease resistance protein (TIR-NBS-LRR class)"/>
    <property type="match status" value="1"/>
</dbReference>
<evidence type="ECO:0000313" key="6">
    <source>
        <dbReference type="EMBL" id="KAF2597517.1"/>
    </source>
</evidence>
<dbReference type="GO" id="GO:0006952">
    <property type="term" value="P:defense response"/>
    <property type="evidence" value="ECO:0007669"/>
    <property type="project" value="InterPro"/>
</dbReference>
<sequence>MIEVIANDVLGKLNLNPSKDFEDFVGIEDHMEKMSSLLCLESKEVKMIGIWGPSGIGKSIIARALESRLSRHFHGKVFIDMRFISKSKECYLKGNSDDINMKLHLQENFLSKILDKEGVKVDTLNAVREKLKRQKVLIFIDDLDDPVVLDALAGGDECFGPGSRIIAITKDMQILRAHRITCVYKVETPSKEIALQMLCRSAFRQDSPPDGFMEVASEVAMRLGGLPLGLNIIGSALRERDKTHWVNMLPALRKGLDGRIDEALSFSYKSLERKEYKALFRHLACLFNGDEVSYIKLMLADSELNVDMGLEGTEKLIGISMDLDEIDKVKIHEKAFKRMSNLRFLKFYKRSLQPKKEVRWQTPKTLNDFPDELKLLSWPGYPMECMPSNFCPEYLVELSMPNSKLKKLWKEVEELTYLKDMDLSGSKSLKKIPDLSTATNLETLNLHGCSSLVELPSSIQSLNKLTDLNMSGCTNLETLPNGANLKSLVRLVLNGCSQLKVFPDISSKIESIIANKTAFEIFPSKLRLENLVELRMEHSMSQRLWEGVQPLTSLTKIVLSGSQNLKEIPDLSLATTLETLNLNGCSSLVELTCSFIQNLNKLTTLEMTGCSSLETLPTGINLKSLYRLNLNECSQLKSFPDISDNISTLYLNQTAIEEVPRWIENFSKLESLEMWKCKNLATLPTGINLKSLYRLNLSGCPRLKSFPDISSNISNLYLNQTAIEEVPPWINNFSSLEALEMWECRQLRCISPNIFKLENLGEIFFSDCEQLSEVNFLDFPLEEAEDTSNTCTKLSLISFTNCINLNQENFIQQSASKYLILPGVEVPPYFTHRSAGSIFNIPLRLYIILLFLNNQSSTSRLVSWFLMSMRLLKEQKPPTIIFAL</sequence>
<keyword evidence="3" id="KW-0378">Hydrolase</keyword>
<dbReference type="GO" id="GO:0043531">
    <property type="term" value="F:ADP binding"/>
    <property type="evidence" value="ECO:0007669"/>
    <property type="project" value="InterPro"/>
</dbReference>
<keyword evidence="1" id="KW-0433">Leucine-rich repeat</keyword>
<dbReference type="SMART" id="SM00382">
    <property type="entry name" value="AAA"/>
    <property type="match status" value="1"/>
</dbReference>
<evidence type="ECO:0000256" key="2">
    <source>
        <dbReference type="ARBA" id="ARBA00022737"/>
    </source>
</evidence>
<dbReference type="InterPro" id="IPR002182">
    <property type="entry name" value="NB-ARC"/>
</dbReference>
<feature type="domain" description="AAA+ ATPase" evidence="5">
    <location>
        <begin position="44"/>
        <end position="190"/>
    </location>
</feature>
<dbReference type="SUPFAM" id="SSF52058">
    <property type="entry name" value="L domain-like"/>
    <property type="match status" value="2"/>
</dbReference>
<dbReference type="InterPro" id="IPR044974">
    <property type="entry name" value="Disease_R_plants"/>
</dbReference>
<dbReference type="Gene3D" id="3.40.50.300">
    <property type="entry name" value="P-loop containing nucleotide triphosphate hydrolases"/>
    <property type="match status" value="1"/>
</dbReference>
<dbReference type="InterPro" id="IPR032675">
    <property type="entry name" value="LRR_dom_sf"/>
</dbReference>
<evidence type="ECO:0000259" key="5">
    <source>
        <dbReference type="SMART" id="SM00382"/>
    </source>
</evidence>
<dbReference type="GO" id="GO:0016787">
    <property type="term" value="F:hydrolase activity"/>
    <property type="evidence" value="ECO:0007669"/>
    <property type="project" value="UniProtKB-KW"/>
</dbReference>
<organism evidence="6 7">
    <name type="scientific">Brassica cretica</name>
    <name type="common">Mustard</name>
    <dbReference type="NCBI Taxonomy" id="69181"/>
    <lineage>
        <taxon>Eukaryota</taxon>
        <taxon>Viridiplantae</taxon>
        <taxon>Streptophyta</taxon>
        <taxon>Embryophyta</taxon>
        <taxon>Tracheophyta</taxon>
        <taxon>Spermatophyta</taxon>
        <taxon>Magnoliopsida</taxon>
        <taxon>eudicotyledons</taxon>
        <taxon>Gunneridae</taxon>
        <taxon>Pentapetalae</taxon>
        <taxon>rosids</taxon>
        <taxon>malvids</taxon>
        <taxon>Brassicales</taxon>
        <taxon>Brassicaceae</taxon>
        <taxon>Brassiceae</taxon>
        <taxon>Brassica</taxon>
    </lineage>
</organism>
<dbReference type="Proteomes" id="UP000712281">
    <property type="component" value="Unassembled WGS sequence"/>
</dbReference>
<gene>
    <name evidence="6" type="ORF">F2Q68_00010961</name>
</gene>
<dbReference type="InterPro" id="IPR042197">
    <property type="entry name" value="Apaf_helical"/>
</dbReference>
<protein>
    <recommendedName>
        <fullName evidence="5">AAA+ ATPase domain-containing protein</fullName>
    </recommendedName>
</protein>
<proteinExistence type="predicted"/>
<name>A0A8S9KUU6_BRACR</name>
<keyword evidence="2" id="KW-0677">Repeat</keyword>
<dbReference type="InterPro" id="IPR011713">
    <property type="entry name" value="Leu-rich_rpt_3"/>
</dbReference>